<evidence type="ECO:0000313" key="3">
    <source>
        <dbReference type="EMBL" id="MBB5352350.1"/>
    </source>
</evidence>
<feature type="region of interest" description="Disordered" evidence="1">
    <location>
        <begin position="1"/>
        <end position="41"/>
    </location>
</feature>
<keyword evidence="2" id="KW-0472">Membrane</keyword>
<proteinExistence type="predicted"/>
<comment type="caution">
    <text evidence="3">The sequence shown here is derived from an EMBL/GenBank/DDBJ whole genome shotgun (WGS) entry which is preliminary data.</text>
</comment>
<keyword evidence="4" id="KW-1185">Reference proteome</keyword>
<protein>
    <submittedName>
        <fullName evidence="3">Uncharacterized protein</fullName>
    </submittedName>
</protein>
<gene>
    <name evidence="3" type="ORF">HNR46_002595</name>
</gene>
<evidence type="ECO:0000256" key="2">
    <source>
        <dbReference type="SAM" id="Phobius"/>
    </source>
</evidence>
<dbReference type="AlphaFoldDB" id="A0A840VES6"/>
<feature type="compositionally biased region" description="Basic and acidic residues" evidence="1">
    <location>
        <begin position="227"/>
        <end position="240"/>
    </location>
</feature>
<feature type="compositionally biased region" description="Polar residues" evidence="1">
    <location>
        <begin position="91"/>
        <end position="108"/>
    </location>
</feature>
<name>A0A840VES6_9BACT</name>
<sequence length="240" mass="26140">MRPLPTNPESLADSHPRTSRQTLELGSAVAVPNHRRSGSDSGSAYPWLLLLSTTLAGIFCYLYLTKPVLLTEGSTPAESSPAATTPALETPSESSQRTESMAPSQLATAPNDPFEETLLRMQHVVIATAPDPQAMGDDLELGRLTVEVPIHYESGTIRWTDTDVAEARQLFARISAYQGKARDLREEAVSLISDWDQLMIRSIPEAALRADSPTLPENQGNGTADQADFKSSETIELHER</sequence>
<dbReference type="EMBL" id="JACHFD010000012">
    <property type="protein sequence ID" value="MBB5352350.1"/>
    <property type="molecule type" value="Genomic_DNA"/>
</dbReference>
<organism evidence="3 4">
    <name type="scientific">Haloferula luteola</name>
    <dbReference type="NCBI Taxonomy" id="595692"/>
    <lineage>
        <taxon>Bacteria</taxon>
        <taxon>Pseudomonadati</taxon>
        <taxon>Verrucomicrobiota</taxon>
        <taxon>Verrucomicrobiia</taxon>
        <taxon>Verrucomicrobiales</taxon>
        <taxon>Verrucomicrobiaceae</taxon>
        <taxon>Haloferula</taxon>
    </lineage>
</organism>
<evidence type="ECO:0000313" key="4">
    <source>
        <dbReference type="Proteomes" id="UP000557717"/>
    </source>
</evidence>
<dbReference type="RefSeq" id="WP_184019314.1">
    <property type="nucleotide sequence ID" value="NZ_JACHFD010000012.1"/>
</dbReference>
<feature type="transmembrane region" description="Helical" evidence="2">
    <location>
        <begin position="44"/>
        <end position="64"/>
    </location>
</feature>
<feature type="compositionally biased region" description="Polar residues" evidence="1">
    <location>
        <begin position="215"/>
        <end position="224"/>
    </location>
</feature>
<dbReference type="Proteomes" id="UP000557717">
    <property type="component" value="Unassembled WGS sequence"/>
</dbReference>
<keyword evidence="2" id="KW-1133">Transmembrane helix</keyword>
<reference evidence="3 4" key="1">
    <citation type="submission" date="2020-08" db="EMBL/GenBank/DDBJ databases">
        <title>Genomic Encyclopedia of Type Strains, Phase IV (KMG-IV): sequencing the most valuable type-strain genomes for metagenomic binning, comparative biology and taxonomic classification.</title>
        <authorList>
            <person name="Goeker M."/>
        </authorList>
    </citation>
    <scope>NUCLEOTIDE SEQUENCE [LARGE SCALE GENOMIC DNA]</scope>
    <source>
        <strain evidence="3 4">YC6886</strain>
    </source>
</reference>
<keyword evidence="2" id="KW-0812">Transmembrane</keyword>
<feature type="region of interest" description="Disordered" evidence="1">
    <location>
        <begin position="209"/>
        <end position="240"/>
    </location>
</feature>
<accession>A0A840VES6</accession>
<feature type="compositionally biased region" description="Low complexity" evidence="1">
    <location>
        <begin position="74"/>
        <end position="87"/>
    </location>
</feature>
<feature type="region of interest" description="Disordered" evidence="1">
    <location>
        <begin position="73"/>
        <end position="108"/>
    </location>
</feature>
<evidence type="ECO:0000256" key="1">
    <source>
        <dbReference type="SAM" id="MobiDB-lite"/>
    </source>
</evidence>